<dbReference type="FunFam" id="1.10.1060.10:FF:000012">
    <property type="entry name" value="Glycolate oxidase iron-sulfur subunit"/>
    <property type="match status" value="1"/>
</dbReference>
<dbReference type="Gene3D" id="1.10.1060.10">
    <property type="entry name" value="Alpha-helical ferredoxin"/>
    <property type="match status" value="1"/>
</dbReference>
<keyword evidence="4 6" id="KW-0408">Iron</keyword>
<dbReference type="AlphaFoldDB" id="A0A423PSM3"/>
<dbReference type="Proteomes" id="UP000285310">
    <property type="component" value="Unassembled WGS sequence"/>
</dbReference>
<keyword evidence="6" id="KW-0813">Transport</keyword>
<keyword evidence="5 6" id="KW-0411">Iron-sulfur</keyword>
<dbReference type="NCBIfam" id="NF008434">
    <property type="entry name" value="PRK11274.1"/>
    <property type="match status" value="1"/>
</dbReference>
<dbReference type="InterPro" id="IPR012257">
    <property type="entry name" value="Glc_ox_4Fe-4S"/>
</dbReference>
<sequence>MQTSIVESFLNTPDGQEADRILRACTHCGFCTATCPTYQLTGDERDSPRGRIYLIKQVLEGNTPTERTQYHLDRCLTCRACETTCPSGVEYAKLADIGRHLVDQNVERSNREKAIRFALRHIAAYRHRFAFVLAMGRAVAPLLVGPLAPLREKIPPRREAIAAPSERRHARKMLVLQGCVQPAAAPNTNAVAARVFDRLGIDLVAAPGAGCCGALNQHLSQRDQALDNARQNIDAWWPYIEDGAEAIVMTASGCGAEVCEYGHMLRNDPVYAERAARVSELTCDLSDALAREDLSGLADTGNGRRVAYHPPCTLQNAPGLHDNVAEILAQAGYKLTHVSNSHLCCGSAGSYSILQPEMAGELRQNKLTSLAAGNPDMIATANIGCQLHLEAKAGMPVRHWVELLA</sequence>
<organism evidence="8 9">
    <name type="scientific">Salinisphaera japonica YTM-1</name>
    <dbReference type="NCBI Taxonomy" id="1209778"/>
    <lineage>
        <taxon>Bacteria</taxon>
        <taxon>Pseudomonadati</taxon>
        <taxon>Pseudomonadota</taxon>
        <taxon>Gammaproteobacteria</taxon>
        <taxon>Salinisphaerales</taxon>
        <taxon>Salinisphaeraceae</taxon>
        <taxon>Salinisphaera</taxon>
    </lineage>
</organism>
<name>A0A423PSM3_9GAMM</name>
<keyword evidence="1 6" id="KW-0004">4Fe-4S</keyword>
<dbReference type="InterPro" id="IPR017900">
    <property type="entry name" value="4Fe4S_Fe_S_CS"/>
</dbReference>
<comment type="cofactor">
    <cofactor evidence="6">
        <name>[4Fe-4S] cluster</name>
        <dbReference type="ChEBI" id="CHEBI:49883"/>
    </cofactor>
    <text evidence="6">Binds 2 [4Fe-4S] clusters.</text>
</comment>
<keyword evidence="6" id="KW-0249">Electron transport</keyword>
<dbReference type="FunCoup" id="A0A423PSM3">
    <property type="interactions" value="108"/>
</dbReference>
<comment type="function">
    <text evidence="6">Component of a complex that catalyzes the oxidation of glycolate to glyoxylate.</text>
</comment>
<keyword evidence="9" id="KW-1185">Reference proteome</keyword>
<dbReference type="PANTHER" id="PTHR32479:SF17">
    <property type="entry name" value="GLYCOLATE OXIDASE IRON-SULFUR SUBUNIT"/>
    <property type="match status" value="1"/>
</dbReference>
<keyword evidence="2 6" id="KW-0479">Metal-binding</keyword>
<dbReference type="Pfam" id="PF13183">
    <property type="entry name" value="Fer4_8"/>
    <property type="match status" value="1"/>
</dbReference>
<dbReference type="SUPFAM" id="SSF54862">
    <property type="entry name" value="4Fe-4S ferredoxins"/>
    <property type="match status" value="1"/>
</dbReference>
<protein>
    <recommendedName>
        <fullName evidence="6">Glycolate oxidase iron-sulfur subunit</fullName>
        <ecNumber evidence="6">1.1.99.14</ecNumber>
    </recommendedName>
</protein>
<keyword evidence="3" id="KW-0677">Repeat</keyword>
<evidence type="ECO:0000313" key="8">
    <source>
        <dbReference type="EMBL" id="ROO28597.1"/>
    </source>
</evidence>
<evidence type="ECO:0000256" key="1">
    <source>
        <dbReference type="ARBA" id="ARBA00022485"/>
    </source>
</evidence>
<dbReference type="PROSITE" id="PS00198">
    <property type="entry name" value="4FE4S_FER_1"/>
    <property type="match status" value="1"/>
</dbReference>
<accession>A0A423PSM3</accession>
<dbReference type="GO" id="GO:0019154">
    <property type="term" value="F:glycolate dehydrogenase activity"/>
    <property type="evidence" value="ECO:0007669"/>
    <property type="project" value="UniProtKB-EC"/>
</dbReference>
<evidence type="ECO:0000313" key="9">
    <source>
        <dbReference type="Proteomes" id="UP000285310"/>
    </source>
</evidence>
<proteinExistence type="predicted"/>
<dbReference type="PROSITE" id="PS51379">
    <property type="entry name" value="4FE4S_FER_2"/>
    <property type="match status" value="2"/>
</dbReference>
<comment type="caution">
    <text evidence="8">The sequence shown here is derived from an EMBL/GenBank/DDBJ whole genome shotgun (WGS) entry which is preliminary data.</text>
</comment>
<dbReference type="GO" id="GO:0046872">
    <property type="term" value="F:metal ion binding"/>
    <property type="evidence" value="ECO:0007669"/>
    <property type="project" value="UniProtKB-UniRule"/>
</dbReference>
<evidence type="ECO:0000256" key="3">
    <source>
        <dbReference type="ARBA" id="ARBA00022737"/>
    </source>
</evidence>
<dbReference type="PIRSF" id="PIRSF000139">
    <property type="entry name" value="Glc_ox_4Fe-4S"/>
    <property type="match status" value="1"/>
</dbReference>
<reference evidence="8 9" key="1">
    <citation type="submission" date="2013-10" db="EMBL/GenBank/DDBJ databases">
        <title>Salinisphaera japonica YTM-1 Genome Sequencing.</title>
        <authorList>
            <person name="Lai Q."/>
            <person name="Li C."/>
            <person name="Shao Z."/>
        </authorList>
    </citation>
    <scope>NUCLEOTIDE SEQUENCE [LARGE SCALE GENOMIC DNA]</scope>
    <source>
        <strain evidence="8 9">YTM-1</strain>
    </source>
</reference>
<dbReference type="OrthoDB" id="9765258at2"/>
<comment type="catalytic activity">
    <reaction evidence="6">
        <text>(R)-lactate + A = pyruvate + AH2</text>
        <dbReference type="Rhea" id="RHEA:15089"/>
        <dbReference type="ChEBI" id="CHEBI:13193"/>
        <dbReference type="ChEBI" id="CHEBI:15361"/>
        <dbReference type="ChEBI" id="CHEBI:16004"/>
        <dbReference type="ChEBI" id="CHEBI:17499"/>
    </reaction>
</comment>
<dbReference type="EMBL" id="AYKG01000020">
    <property type="protein sequence ID" value="ROO28597.1"/>
    <property type="molecule type" value="Genomic_DNA"/>
</dbReference>
<dbReference type="InterPro" id="IPR017896">
    <property type="entry name" value="4Fe4S_Fe-S-bd"/>
</dbReference>
<gene>
    <name evidence="8" type="primary">glcF</name>
    <name evidence="8" type="ORF">SAJA_07570</name>
</gene>
<evidence type="ECO:0000256" key="5">
    <source>
        <dbReference type="ARBA" id="ARBA00023014"/>
    </source>
</evidence>
<evidence type="ECO:0000256" key="2">
    <source>
        <dbReference type="ARBA" id="ARBA00022723"/>
    </source>
</evidence>
<dbReference type="Pfam" id="PF02754">
    <property type="entry name" value="CCG"/>
    <property type="match status" value="2"/>
</dbReference>
<comment type="catalytic activity">
    <reaction evidence="6">
        <text>glycolate + A = glyoxylate + AH2</text>
        <dbReference type="Rhea" id="RHEA:21264"/>
        <dbReference type="ChEBI" id="CHEBI:13193"/>
        <dbReference type="ChEBI" id="CHEBI:17499"/>
        <dbReference type="ChEBI" id="CHEBI:29805"/>
        <dbReference type="ChEBI" id="CHEBI:36655"/>
        <dbReference type="EC" id="1.1.99.14"/>
    </reaction>
</comment>
<feature type="domain" description="4Fe-4S ferredoxin-type" evidence="7">
    <location>
        <begin position="66"/>
        <end position="95"/>
    </location>
</feature>
<evidence type="ECO:0000256" key="4">
    <source>
        <dbReference type="ARBA" id="ARBA00023004"/>
    </source>
</evidence>
<dbReference type="EC" id="1.1.99.14" evidence="6"/>
<feature type="domain" description="4Fe-4S ferredoxin-type" evidence="7">
    <location>
        <begin position="14"/>
        <end position="45"/>
    </location>
</feature>
<dbReference type="InParanoid" id="A0A423PSM3"/>
<dbReference type="PANTHER" id="PTHR32479">
    <property type="entry name" value="GLYCOLATE OXIDASE IRON-SULFUR SUBUNIT"/>
    <property type="match status" value="1"/>
</dbReference>
<evidence type="ECO:0000256" key="6">
    <source>
        <dbReference type="PIRNR" id="PIRNR000139"/>
    </source>
</evidence>
<evidence type="ECO:0000259" key="7">
    <source>
        <dbReference type="PROSITE" id="PS51379"/>
    </source>
</evidence>
<dbReference type="InterPro" id="IPR009051">
    <property type="entry name" value="Helical_ferredxn"/>
</dbReference>
<dbReference type="InterPro" id="IPR004017">
    <property type="entry name" value="Cys_rich_dom"/>
</dbReference>
<dbReference type="GO" id="GO:0051539">
    <property type="term" value="F:4 iron, 4 sulfur cluster binding"/>
    <property type="evidence" value="ECO:0007669"/>
    <property type="project" value="UniProtKB-UniRule"/>
</dbReference>
<dbReference type="RefSeq" id="WP_123658038.1">
    <property type="nucleotide sequence ID" value="NZ_AYKG01000020.1"/>
</dbReference>